<dbReference type="InterPro" id="IPR025486">
    <property type="entry name" value="DUF4378"/>
</dbReference>
<feature type="compositionally biased region" description="Polar residues" evidence="1">
    <location>
        <begin position="355"/>
        <end position="383"/>
    </location>
</feature>
<dbReference type="Pfam" id="PF14309">
    <property type="entry name" value="DUF4378"/>
    <property type="match status" value="1"/>
</dbReference>
<evidence type="ECO:0000313" key="4">
    <source>
        <dbReference type="EMBL" id="KAK2977716.1"/>
    </source>
</evidence>
<dbReference type="Proteomes" id="UP001187471">
    <property type="component" value="Unassembled WGS sequence"/>
</dbReference>
<comment type="caution">
    <text evidence="4">The sequence shown here is derived from an EMBL/GenBank/DDBJ whole genome shotgun (WGS) entry which is preliminary data.</text>
</comment>
<feature type="compositionally biased region" description="Polar residues" evidence="1">
    <location>
        <begin position="278"/>
        <end position="292"/>
    </location>
</feature>
<accession>A0AA88UD64</accession>
<evidence type="ECO:0000259" key="2">
    <source>
        <dbReference type="Pfam" id="PF14309"/>
    </source>
</evidence>
<dbReference type="InterPro" id="IPR032795">
    <property type="entry name" value="DUF3741-assoc"/>
</dbReference>
<feature type="domain" description="DUF4378" evidence="2">
    <location>
        <begin position="752"/>
        <end position="904"/>
    </location>
</feature>
<dbReference type="PANTHER" id="PTHR21726:SF57">
    <property type="entry name" value="SERINE-RICH ADHESIN FOR PLATELETS-LIKE PROTEIN"/>
    <property type="match status" value="1"/>
</dbReference>
<keyword evidence="5" id="KW-1185">Reference proteome</keyword>
<dbReference type="EMBL" id="JAVXUO010001958">
    <property type="protein sequence ID" value="KAK2977716.1"/>
    <property type="molecule type" value="Genomic_DNA"/>
</dbReference>
<feature type="compositionally biased region" description="Low complexity" evidence="1">
    <location>
        <begin position="67"/>
        <end position="78"/>
    </location>
</feature>
<proteinExistence type="predicted"/>
<name>A0AA88UD64_9ASTE</name>
<feature type="region of interest" description="Disordered" evidence="1">
    <location>
        <begin position="702"/>
        <end position="726"/>
    </location>
</feature>
<organism evidence="4 5">
    <name type="scientific">Escallonia rubra</name>
    <dbReference type="NCBI Taxonomy" id="112253"/>
    <lineage>
        <taxon>Eukaryota</taxon>
        <taxon>Viridiplantae</taxon>
        <taxon>Streptophyta</taxon>
        <taxon>Embryophyta</taxon>
        <taxon>Tracheophyta</taxon>
        <taxon>Spermatophyta</taxon>
        <taxon>Magnoliopsida</taxon>
        <taxon>eudicotyledons</taxon>
        <taxon>Gunneridae</taxon>
        <taxon>Pentapetalae</taxon>
        <taxon>asterids</taxon>
        <taxon>campanulids</taxon>
        <taxon>Escalloniales</taxon>
        <taxon>Escalloniaceae</taxon>
        <taxon>Escallonia</taxon>
    </lineage>
</organism>
<feature type="compositionally biased region" description="Basic and acidic residues" evidence="1">
    <location>
        <begin position="337"/>
        <end position="352"/>
    </location>
</feature>
<gene>
    <name evidence="4" type="ORF">RJ640_013734</name>
</gene>
<feature type="compositionally biased region" description="Polar residues" evidence="1">
    <location>
        <begin position="301"/>
        <end position="310"/>
    </location>
</feature>
<feature type="region of interest" description="Disordered" evidence="1">
    <location>
        <begin position="249"/>
        <end position="459"/>
    </location>
</feature>
<evidence type="ECO:0008006" key="6">
    <source>
        <dbReference type="Google" id="ProtNLM"/>
    </source>
</evidence>
<dbReference type="AlphaFoldDB" id="A0AA88UD64"/>
<dbReference type="PANTHER" id="PTHR21726">
    <property type="entry name" value="PHOSPHATIDYLINOSITOL N-ACETYLGLUCOSAMINYLTRANSFERASE SUBUNIT P DOWN SYNDROME CRITICAL REGION PROTEIN 5 -RELATED"/>
    <property type="match status" value="1"/>
</dbReference>
<evidence type="ECO:0000256" key="1">
    <source>
        <dbReference type="SAM" id="MobiDB-lite"/>
    </source>
</evidence>
<protein>
    <recommendedName>
        <fullName evidence="6">DUF4378 domain-containing protein</fullName>
    </recommendedName>
</protein>
<dbReference type="Pfam" id="PF14383">
    <property type="entry name" value="VARLMGL"/>
    <property type="match status" value="1"/>
</dbReference>
<evidence type="ECO:0000313" key="5">
    <source>
        <dbReference type="Proteomes" id="UP001187471"/>
    </source>
</evidence>
<feature type="compositionally biased region" description="Basic and acidic residues" evidence="1">
    <location>
        <begin position="261"/>
        <end position="270"/>
    </location>
</feature>
<sequence>MEVEKRISKGGLFQLFDWNAKSRKKLFSNKSELPESSKHGKENFDSAVMSRLQQMKVHENGPGPSGRGSDYSSASSVSNDEGHGTKAPGVVARLMGLDSLPTSDVSEPSLTPFFDSHSFRDFRPRHTTDYQGEHQNIEYDNLRNKLDGFSRNPVELRLQKVQNRVNRPIERFQTEILPPKSAKSISITHHRLLSPIKSPGFILTKNAAYIMEAAAKIIDQSPHSAVKYKLPSSGSSSVPLRIRGLKEKMEAAQKASGLPETLKRPREHGSKYGKGQPSDRSQSGSEGSQLFTASAVPKPSSLVSNQNKGKSVSLAVQAKVNVQRKEGSPSSGNRSFMKQDNEVNLGHLDKKQRNTQKNVQKRNSTSRTSDVLRQNNQKQNCASNKERVILKPKVPYQQERKALTANGSVRAGKTVNKAVENPATGERNLNSAAAEIGKELSSSKTKNVSGKKRPVNGNISDGRIAEDVYLNKNERSVKCNVSSDGQTNWDAVDRKNGMDVVSFTFTSPIKKAVPGSQSSSRVMEKNLCLNLFEDQSDSRTSALSSLGLNVIGSDALSVLLEQKLKELASRVESSASSSASTLQDPVASLNVEKTLSTEHDKRFQFSLQKDKPGSQHDTTGSSINEVLLKPTQQFQGSEAPEKHISSSLNSGYGRQLDYHYQSPISSLESSYSDGSCNSLDSKASFTSIGSKQCLSADSHETLGGISAKKPHPVEGEPDLSDSATSTSLGSVEKKYTITNLAYTNYERSSLWELEYVREVLSSADLTSKDFIFSQSPKVISPNLYDQLEHQLTGPAKKMEENVKLWRKILFDCVSECVEFRCERLLGGGCKSWVKWTTLFRRKEWLAEELYKEMSGWTSMGDLMVDELVEKDMSTQYGKWVDFEMEEFEVGVEIEEDILTSLVDEVAADLLFF</sequence>
<feature type="domain" description="DUF3741" evidence="3">
    <location>
        <begin position="75"/>
        <end position="106"/>
    </location>
</feature>
<evidence type="ECO:0000259" key="3">
    <source>
        <dbReference type="Pfam" id="PF14383"/>
    </source>
</evidence>
<reference evidence="4" key="1">
    <citation type="submission" date="2022-12" db="EMBL/GenBank/DDBJ databases">
        <title>Draft genome assemblies for two species of Escallonia (Escalloniales).</title>
        <authorList>
            <person name="Chanderbali A."/>
            <person name="Dervinis C."/>
            <person name="Anghel I."/>
            <person name="Soltis D."/>
            <person name="Soltis P."/>
            <person name="Zapata F."/>
        </authorList>
    </citation>
    <scope>NUCLEOTIDE SEQUENCE</scope>
    <source>
        <strain evidence="4">UCBG92.1500</strain>
        <tissue evidence="4">Leaf</tissue>
    </source>
</reference>
<feature type="compositionally biased region" description="Basic and acidic residues" evidence="1">
    <location>
        <begin position="32"/>
        <end position="44"/>
    </location>
</feature>
<feature type="region of interest" description="Disordered" evidence="1">
    <location>
        <begin position="29"/>
        <end position="87"/>
    </location>
</feature>